<keyword evidence="3" id="KW-0949">S-adenosyl-L-methionine</keyword>
<dbReference type="InterPro" id="IPR023867">
    <property type="entry name" value="Sulphatase_maturase_rSAM"/>
</dbReference>
<evidence type="ECO:0000313" key="9">
    <source>
        <dbReference type="EMBL" id="MPL81818.1"/>
    </source>
</evidence>
<dbReference type="InterPro" id="IPR013785">
    <property type="entry name" value="Aldolase_TIM"/>
</dbReference>
<dbReference type="InterPro" id="IPR034491">
    <property type="entry name" value="Anaerob_Ser_sulfatase-maturase"/>
</dbReference>
<dbReference type="SFLD" id="SFLDG01386">
    <property type="entry name" value="main_SPASM_domain-containing"/>
    <property type="match status" value="1"/>
</dbReference>
<gene>
    <name evidence="9" type="primary">chuR_1</name>
    <name evidence="9" type="ORF">SDC9_27748</name>
</gene>
<dbReference type="CDD" id="cd21120">
    <property type="entry name" value="SPASM_anSME"/>
    <property type="match status" value="1"/>
</dbReference>
<protein>
    <submittedName>
        <fullName evidence="9">Anaerobic sulfatase-maturating enzyme</fullName>
        <ecNumber evidence="9">1.1.99.-</ecNumber>
    </submittedName>
</protein>
<keyword evidence="5" id="KW-0408">Iron</keyword>
<dbReference type="GO" id="GO:0016491">
    <property type="term" value="F:oxidoreductase activity"/>
    <property type="evidence" value="ECO:0007669"/>
    <property type="project" value="UniProtKB-KW"/>
</dbReference>
<dbReference type="NCBIfam" id="TIGR03942">
    <property type="entry name" value="sulfatase_rSAM"/>
    <property type="match status" value="1"/>
</dbReference>
<feature type="domain" description="Radical SAM core" evidence="8">
    <location>
        <begin position="8"/>
        <end position="246"/>
    </location>
</feature>
<evidence type="ECO:0000256" key="4">
    <source>
        <dbReference type="ARBA" id="ARBA00022723"/>
    </source>
</evidence>
<sequence>MKKTAVFNPLSMPTYVMAKPTGSICNLNCSYCYYLEKENLYKGKQSYHMSDEILERYIESYIQAQPVPEVLFTWHGGETLLRDKLFYNKALAYQKKHGRGRRIDNSLQTNGVLLTDDWCKFFRDNNFLIGISIDGPEHCHDVYRKNKGGSGTFKQVMRGIELLQKHGVEFNTLSVINDYNVDYPLEVYNFFKEIGSRYMQFSPIVERIHKNDVPSGLKLMGPEEEDDYVIAPWTVDARKFGKFYIDIFDEWVRKDVGRYFVQIFDATLANTVGEQPGSCIYAEKCGHASVMEFNGDVYACDHYVFPEYKLGNIKHKTIFEMMFSEEQLRFGADKRDKLPTQCKQCEFLKLCNGECPKNRIIKTPTGEPGLNYLCVGFKMYYRHTKPYMEFMANELFFKRSPANVMAWARSRK</sequence>
<evidence type="ECO:0000256" key="3">
    <source>
        <dbReference type="ARBA" id="ARBA00022691"/>
    </source>
</evidence>
<dbReference type="PROSITE" id="PS51918">
    <property type="entry name" value="RADICAL_SAM"/>
    <property type="match status" value="1"/>
</dbReference>
<dbReference type="Pfam" id="PF04055">
    <property type="entry name" value="Radical_SAM"/>
    <property type="match status" value="1"/>
</dbReference>
<dbReference type="SUPFAM" id="SSF102114">
    <property type="entry name" value="Radical SAM enzymes"/>
    <property type="match status" value="1"/>
</dbReference>
<name>A0A644URY0_9ZZZZ</name>
<comment type="similarity">
    <text evidence="7">Belongs to the radical SAM superfamily. Anaerobic sulfatase-maturating enzyme family.</text>
</comment>
<evidence type="ECO:0000259" key="8">
    <source>
        <dbReference type="PROSITE" id="PS51918"/>
    </source>
</evidence>
<dbReference type="NCBIfam" id="TIGR04085">
    <property type="entry name" value="rSAM_more_4Fe4S"/>
    <property type="match status" value="1"/>
</dbReference>
<comment type="caution">
    <text evidence="9">The sequence shown here is derived from an EMBL/GenBank/DDBJ whole genome shotgun (WGS) entry which is preliminary data.</text>
</comment>
<keyword evidence="9" id="KW-0560">Oxidoreductase</keyword>
<dbReference type="CDD" id="cd01335">
    <property type="entry name" value="Radical_SAM"/>
    <property type="match status" value="1"/>
</dbReference>
<dbReference type="SFLD" id="SFLDS00029">
    <property type="entry name" value="Radical_SAM"/>
    <property type="match status" value="1"/>
</dbReference>
<dbReference type="PANTHER" id="PTHR43273">
    <property type="entry name" value="ANAEROBIC SULFATASE-MATURATING ENZYME HOMOLOG ASLB-RELATED"/>
    <property type="match status" value="1"/>
</dbReference>
<dbReference type="InterPro" id="IPR058240">
    <property type="entry name" value="rSAM_sf"/>
</dbReference>
<keyword evidence="6" id="KW-0411">Iron-sulfur</keyword>
<evidence type="ECO:0000256" key="1">
    <source>
        <dbReference type="ARBA" id="ARBA00001966"/>
    </source>
</evidence>
<dbReference type="InterPro" id="IPR007197">
    <property type="entry name" value="rSAM"/>
</dbReference>
<dbReference type="GO" id="GO:0046872">
    <property type="term" value="F:metal ion binding"/>
    <property type="evidence" value="ECO:0007669"/>
    <property type="project" value="UniProtKB-KW"/>
</dbReference>
<dbReference type="GO" id="GO:0051539">
    <property type="term" value="F:4 iron, 4 sulfur cluster binding"/>
    <property type="evidence" value="ECO:0007669"/>
    <property type="project" value="UniProtKB-KW"/>
</dbReference>
<evidence type="ECO:0000256" key="7">
    <source>
        <dbReference type="ARBA" id="ARBA00023601"/>
    </source>
</evidence>
<evidence type="ECO:0000256" key="5">
    <source>
        <dbReference type="ARBA" id="ARBA00023004"/>
    </source>
</evidence>
<dbReference type="SFLD" id="SFLDG01384">
    <property type="entry name" value="thioether_bond_formation_requi"/>
    <property type="match status" value="1"/>
</dbReference>
<reference evidence="9" key="1">
    <citation type="submission" date="2019-08" db="EMBL/GenBank/DDBJ databases">
        <authorList>
            <person name="Kucharzyk K."/>
            <person name="Murdoch R.W."/>
            <person name="Higgins S."/>
            <person name="Loffler F."/>
        </authorList>
    </citation>
    <scope>NUCLEOTIDE SEQUENCE</scope>
</reference>
<dbReference type="AlphaFoldDB" id="A0A644URY0"/>
<comment type="cofactor">
    <cofactor evidence="1">
        <name>[4Fe-4S] cluster</name>
        <dbReference type="ChEBI" id="CHEBI:49883"/>
    </cofactor>
</comment>
<dbReference type="SFLD" id="SFLDF00285">
    <property type="entry name" value="anaerobic_Ser-type_sulfatase-m"/>
    <property type="match status" value="1"/>
</dbReference>
<dbReference type="SFLD" id="SFLDG01067">
    <property type="entry name" value="SPASM/twitch_domain_containing"/>
    <property type="match status" value="1"/>
</dbReference>
<dbReference type="PANTHER" id="PTHR43273:SF3">
    <property type="entry name" value="ANAEROBIC SULFATASE-MATURATING ENZYME HOMOLOG ASLB-RELATED"/>
    <property type="match status" value="1"/>
</dbReference>
<dbReference type="SFLD" id="SFLDG01072">
    <property type="entry name" value="dehydrogenase_like"/>
    <property type="match status" value="1"/>
</dbReference>
<dbReference type="Pfam" id="PF13186">
    <property type="entry name" value="SPASM"/>
    <property type="match status" value="1"/>
</dbReference>
<evidence type="ECO:0000256" key="2">
    <source>
        <dbReference type="ARBA" id="ARBA00022485"/>
    </source>
</evidence>
<keyword evidence="2" id="KW-0004">4Fe-4S</keyword>
<evidence type="ECO:0000256" key="6">
    <source>
        <dbReference type="ARBA" id="ARBA00023014"/>
    </source>
</evidence>
<dbReference type="InterPro" id="IPR023885">
    <property type="entry name" value="4Fe4S-binding_SPASM_dom"/>
</dbReference>
<organism evidence="9">
    <name type="scientific">bioreactor metagenome</name>
    <dbReference type="NCBI Taxonomy" id="1076179"/>
    <lineage>
        <taxon>unclassified sequences</taxon>
        <taxon>metagenomes</taxon>
        <taxon>ecological metagenomes</taxon>
    </lineage>
</organism>
<dbReference type="NCBIfam" id="NF010308">
    <property type="entry name" value="PRK13745.1"/>
    <property type="match status" value="1"/>
</dbReference>
<dbReference type="EMBL" id="VSSQ01000155">
    <property type="protein sequence ID" value="MPL81818.1"/>
    <property type="molecule type" value="Genomic_DNA"/>
</dbReference>
<dbReference type="Gene3D" id="3.20.20.70">
    <property type="entry name" value="Aldolase class I"/>
    <property type="match status" value="1"/>
</dbReference>
<accession>A0A644URY0</accession>
<dbReference type="InterPro" id="IPR047207">
    <property type="entry name" value="SPASM_anSME"/>
</dbReference>
<proteinExistence type="inferred from homology"/>
<keyword evidence="4" id="KW-0479">Metal-binding</keyword>
<dbReference type="EC" id="1.1.99.-" evidence="9"/>